<organism evidence="1">
    <name type="scientific">Caudovirales sp. ctu3532</name>
    <dbReference type="NCBI Taxonomy" id="2827639"/>
    <lineage>
        <taxon>Viruses</taxon>
        <taxon>Duplodnaviria</taxon>
        <taxon>Heunggongvirae</taxon>
        <taxon>Uroviricota</taxon>
        <taxon>Caudoviricetes</taxon>
    </lineage>
</organism>
<reference evidence="1" key="1">
    <citation type="journal article" date="2021" name="Proc. Natl. Acad. Sci. U.S.A.">
        <title>A Catalog of Tens of Thousands of Viruses from Human Metagenomes Reveals Hidden Associations with Chronic Diseases.</title>
        <authorList>
            <person name="Tisza M.J."/>
            <person name="Buck C.B."/>
        </authorList>
    </citation>
    <scope>NUCLEOTIDE SEQUENCE</scope>
    <source>
        <strain evidence="1">Ctu3532</strain>
    </source>
</reference>
<accession>A0A8S5TJL8</accession>
<sequence length="44" mass="5070">MRGGNSGGDKKAKAEKVRLIFFGMYKIIALEISREISNERKWKL</sequence>
<proteinExistence type="predicted"/>
<protein>
    <submittedName>
        <fullName evidence="1">Uncharacterized protein</fullName>
    </submittedName>
</protein>
<name>A0A8S5TJL8_9CAUD</name>
<evidence type="ECO:0000313" key="1">
    <source>
        <dbReference type="EMBL" id="DAF62978.1"/>
    </source>
</evidence>
<dbReference type="EMBL" id="BK032830">
    <property type="protein sequence ID" value="DAF62978.1"/>
    <property type="molecule type" value="Genomic_DNA"/>
</dbReference>